<evidence type="ECO:0000259" key="9">
    <source>
        <dbReference type="Pfam" id="PF08240"/>
    </source>
</evidence>
<organism evidence="10 11">
    <name type="scientific">Fusarium duplospermum</name>
    <dbReference type="NCBI Taxonomy" id="1325734"/>
    <lineage>
        <taxon>Eukaryota</taxon>
        <taxon>Fungi</taxon>
        <taxon>Dikarya</taxon>
        <taxon>Ascomycota</taxon>
        <taxon>Pezizomycotina</taxon>
        <taxon>Sordariomycetes</taxon>
        <taxon>Hypocreomycetidae</taxon>
        <taxon>Hypocreales</taxon>
        <taxon>Nectriaceae</taxon>
        <taxon>Fusarium</taxon>
        <taxon>Fusarium solani species complex</taxon>
    </lineage>
</organism>
<evidence type="ECO:0000256" key="2">
    <source>
        <dbReference type="ARBA" id="ARBA00008072"/>
    </source>
</evidence>
<dbReference type="GO" id="GO:0016491">
    <property type="term" value="F:oxidoreductase activity"/>
    <property type="evidence" value="ECO:0007669"/>
    <property type="project" value="UniProtKB-KW"/>
</dbReference>
<dbReference type="InterPro" id="IPR013149">
    <property type="entry name" value="ADH-like_C"/>
</dbReference>
<evidence type="ECO:0000256" key="7">
    <source>
        <dbReference type="RuleBase" id="RU361277"/>
    </source>
</evidence>
<comment type="similarity">
    <text evidence="2 7">Belongs to the zinc-containing alcohol dehydrogenase family.</text>
</comment>
<dbReference type="PANTHER" id="PTHR42813">
    <property type="entry name" value="ZINC-TYPE ALCOHOL DEHYDROGENASE-LIKE"/>
    <property type="match status" value="1"/>
</dbReference>
<evidence type="ECO:0000259" key="8">
    <source>
        <dbReference type="Pfam" id="PF00107"/>
    </source>
</evidence>
<dbReference type="EMBL" id="NKCI01000325">
    <property type="protein sequence ID" value="RSL43417.1"/>
    <property type="molecule type" value="Genomic_DNA"/>
</dbReference>
<evidence type="ECO:0000256" key="3">
    <source>
        <dbReference type="ARBA" id="ARBA00022723"/>
    </source>
</evidence>
<dbReference type="PANTHER" id="PTHR42813:SF3">
    <property type="entry name" value="GLUTATHIONE-INDEPENDENT FORMALDEHYDE DEHYDROGENASE"/>
    <property type="match status" value="1"/>
</dbReference>
<dbReference type="SUPFAM" id="SSF50129">
    <property type="entry name" value="GroES-like"/>
    <property type="match status" value="1"/>
</dbReference>
<sequence>MKAVVYEGVPFQMSVQDIPKPVILDPNDAIVRITTSAICGSDLHVYRGVMGDTPPWTMGHEAVGYISDAGSAVSSLAVGDYVVIPDSESHGKLDLRPEPPIYFGNGLPDVPKGLQGQVRLADHSLIPIPLTKETTNSTIEQDYLTLSDVFATGWASLDFAGFQPGDSVAVFGSGPVGLLAAYSALLRGASNVYVVDHIQSRLDRAASIGAIPINFRDEDPVVQILALEPDGVMRSVECVGMEALNSQLEIQGDITVQQMVAVTHYGGGIGHVGGFLAHMDSPGAPLGSNIAPDITFPMSEFWEKSLSLRAGAVDPKRYAPILLDLIESGKAHPSFISSAVVDIDDVPSYYESFNRGEEVKVFIHFP</sequence>
<dbReference type="Gene3D" id="3.90.180.10">
    <property type="entry name" value="Medium-chain alcohol dehydrogenases, catalytic domain"/>
    <property type="match status" value="1"/>
</dbReference>
<keyword evidence="3 7" id="KW-0479">Metal-binding</keyword>
<keyword evidence="4 7" id="KW-0862">Zinc</keyword>
<dbReference type="InterPro" id="IPR011032">
    <property type="entry name" value="GroES-like_sf"/>
</dbReference>
<dbReference type="AlphaFoldDB" id="A0A428NRP6"/>
<evidence type="ECO:0000256" key="6">
    <source>
        <dbReference type="ARBA" id="ARBA00023027"/>
    </source>
</evidence>
<dbReference type="InterPro" id="IPR013154">
    <property type="entry name" value="ADH-like_N"/>
</dbReference>
<evidence type="ECO:0000256" key="5">
    <source>
        <dbReference type="ARBA" id="ARBA00023002"/>
    </source>
</evidence>
<feature type="domain" description="Alcohol dehydrogenase-like N-terminal" evidence="9">
    <location>
        <begin position="26"/>
        <end position="87"/>
    </location>
</feature>
<comment type="caution">
    <text evidence="10">The sequence shown here is derived from an EMBL/GenBank/DDBJ whole genome shotgun (WGS) entry which is preliminary data.</text>
</comment>
<protein>
    <submittedName>
        <fullName evidence="10">Uncharacterized protein</fullName>
    </submittedName>
</protein>
<comment type="cofactor">
    <cofactor evidence="1 7">
        <name>Zn(2+)</name>
        <dbReference type="ChEBI" id="CHEBI:29105"/>
    </cofactor>
</comment>
<keyword evidence="6" id="KW-0520">NAD</keyword>
<dbReference type="InterPro" id="IPR002328">
    <property type="entry name" value="ADH_Zn_CS"/>
</dbReference>
<dbReference type="Pfam" id="PF08240">
    <property type="entry name" value="ADH_N"/>
    <property type="match status" value="1"/>
</dbReference>
<gene>
    <name evidence="10" type="ORF">CEP54_015087</name>
</gene>
<evidence type="ECO:0000313" key="10">
    <source>
        <dbReference type="EMBL" id="RSL43417.1"/>
    </source>
</evidence>
<dbReference type="Gene3D" id="3.40.50.720">
    <property type="entry name" value="NAD(P)-binding Rossmann-like Domain"/>
    <property type="match status" value="1"/>
</dbReference>
<proteinExistence type="inferred from homology"/>
<evidence type="ECO:0000256" key="4">
    <source>
        <dbReference type="ARBA" id="ARBA00022833"/>
    </source>
</evidence>
<dbReference type="Proteomes" id="UP000288168">
    <property type="component" value="Unassembled WGS sequence"/>
</dbReference>
<evidence type="ECO:0000313" key="11">
    <source>
        <dbReference type="Proteomes" id="UP000288168"/>
    </source>
</evidence>
<keyword evidence="11" id="KW-1185">Reference proteome</keyword>
<dbReference type="InterPro" id="IPR036291">
    <property type="entry name" value="NAD(P)-bd_dom_sf"/>
</dbReference>
<dbReference type="PROSITE" id="PS00059">
    <property type="entry name" value="ADH_ZINC"/>
    <property type="match status" value="1"/>
</dbReference>
<keyword evidence="5" id="KW-0560">Oxidoreductase</keyword>
<dbReference type="SUPFAM" id="SSF51735">
    <property type="entry name" value="NAD(P)-binding Rossmann-fold domains"/>
    <property type="match status" value="1"/>
</dbReference>
<reference evidence="10 11" key="1">
    <citation type="submission" date="2017-06" db="EMBL/GenBank/DDBJ databases">
        <title>Comparative genomic analysis of Ambrosia Fusariam Clade fungi.</title>
        <authorList>
            <person name="Stajich J.E."/>
            <person name="Carrillo J."/>
            <person name="Kijimoto T."/>
            <person name="Eskalen A."/>
            <person name="O'Donnell K."/>
            <person name="Kasson M."/>
        </authorList>
    </citation>
    <scope>NUCLEOTIDE SEQUENCE [LARGE SCALE GENOMIC DNA]</scope>
    <source>
        <strain evidence="10 11">NRRL62584</strain>
    </source>
</reference>
<dbReference type="STRING" id="1325734.A0A428NRP6"/>
<dbReference type="OrthoDB" id="3941538at2759"/>
<dbReference type="GO" id="GO:0008270">
    <property type="term" value="F:zinc ion binding"/>
    <property type="evidence" value="ECO:0007669"/>
    <property type="project" value="InterPro"/>
</dbReference>
<feature type="domain" description="Alcohol dehydrogenase-like C-terminal" evidence="8">
    <location>
        <begin position="175"/>
        <end position="250"/>
    </location>
</feature>
<name>A0A428NRP6_9HYPO</name>
<dbReference type="Pfam" id="PF00107">
    <property type="entry name" value="ADH_zinc_N"/>
    <property type="match status" value="1"/>
</dbReference>
<accession>A0A428NRP6</accession>
<evidence type="ECO:0000256" key="1">
    <source>
        <dbReference type="ARBA" id="ARBA00001947"/>
    </source>
</evidence>